<sequence>MLKRAEAQHSTQKTFKKESPYRFDYYEQLLATPPMRISSKKTNITNRIIYAFIIFASITLLLWNQSAPLLTESERQCILDETYPRGNISSADLGESFRIAFYDVQKTFKILQLPNVSCDFAEHSTSTTVLMMIQTRAKSFTRRNVLRETVISAKNSKIVEDGNMKFIFVTGQNEEDEKVNEILENESRLYGDLLITDMHDNYTNLPFKALQSILFASSRCKNVDLIGKIDEDVIFYPDQLAKLLPGLRIEADTNLILGDLWREGVMVNHEPDTKWYIPKEAYRCNRFPQYAAGPLYFMTRQAAKDILKVSNGRKFITVEDSLITGLYSVDINAENIHLPMMYYHHGQTTDLSRRQLLSWHNKKNDEQFRMSFFYMLSTRCLPCKKF</sequence>
<dbReference type="OrthoDB" id="6086505at2759"/>
<keyword evidence="6 10" id="KW-0735">Signal-anchor</keyword>
<evidence type="ECO:0000313" key="12">
    <source>
        <dbReference type="Proteomes" id="UP001152747"/>
    </source>
</evidence>
<protein>
    <recommendedName>
        <fullName evidence="10">Hexosyltransferase</fullName>
        <ecNumber evidence="10">2.4.1.-</ecNumber>
    </recommendedName>
</protein>
<name>A0A9P1IJ40_9PELO</name>
<evidence type="ECO:0000256" key="4">
    <source>
        <dbReference type="ARBA" id="ARBA00022679"/>
    </source>
</evidence>
<comment type="subcellular location">
    <subcellularLocation>
        <location evidence="1 10">Golgi apparatus membrane</location>
        <topology evidence="1 10">Single-pass type II membrane protein</topology>
    </subcellularLocation>
</comment>
<keyword evidence="4" id="KW-0808">Transferase</keyword>
<dbReference type="GO" id="GO:0000139">
    <property type="term" value="C:Golgi membrane"/>
    <property type="evidence" value="ECO:0007669"/>
    <property type="project" value="UniProtKB-SubCell"/>
</dbReference>
<dbReference type="EC" id="2.4.1.-" evidence="10"/>
<evidence type="ECO:0000256" key="2">
    <source>
        <dbReference type="ARBA" id="ARBA00008661"/>
    </source>
</evidence>
<dbReference type="PANTHER" id="PTHR11214">
    <property type="entry name" value="BETA-1,3-N-ACETYLGLUCOSAMINYLTRANSFERASE"/>
    <property type="match status" value="1"/>
</dbReference>
<gene>
    <name evidence="11" type="ORF">CAMP_LOCUS7678</name>
</gene>
<keyword evidence="12" id="KW-1185">Reference proteome</keyword>
<keyword evidence="5 10" id="KW-0812">Transmembrane</keyword>
<proteinExistence type="inferred from homology"/>
<feature type="transmembrane region" description="Helical" evidence="10">
    <location>
        <begin position="44"/>
        <end position="63"/>
    </location>
</feature>
<comment type="similarity">
    <text evidence="2 10">Belongs to the glycosyltransferase 31 family.</text>
</comment>
<dbReference type="EMBL" id="CANHGI010000003">
    <property type="protein sequence ID" value="CAI5445041.1"/>
    <property type="molecule type" value="Genomic_DNA"/>
</dbReference>
<accession>A0A9P1IJ40</accession>
<dbReference type="GO" id="GO:0006493">
    <property type="term" value="P:protein O-linked glycosylation"/>
    <property type="evidence" value="ECO:0007669"/>
    <property type="project" value="TreeGrafter"/>
</dbReference>
<dbReference type="SUPFAM" id="SSF53448">
    <property type="entry name" value="Nucleotide-diphospho-sugar transferases"/>
    <property type="match status" value="1"/>
</dbReference>
<reference evidence="11" key="1">
    <citation type="submission" date="2022-11" db="EMBL/GenBank/DDBJ databases">
        <authorList>
            <person name="Kikuchi T."/>
        </authorList>
    </citation>
    <scope>NUCLEOTIDE SEQUENCE</scope>
    <source>
        <strain evidence="11">PS1010</strain>
    </source>
</reference>
<dbReference type="InterPro" id="IPR029044">
    <property type="entry name" value="Nucleotide-diphossugar_trans"/>
</dbReference>
<dbReference type="PANTHER" id="PTHR11214:SF391">
    <property type="entry name" value="BETA-1,3-GALACTOSYLTRANSFERASE BRE-2-RELATED"/>
    <property type="match status" value="1"/>
</dbReference>
<keyword evidence="3 10" id="KW-0328">Glycosyltransferase</keyword>
<keyword evidence="9 10" id="KW-0472">Membrane</keyword>
<dbReference type="Proteomes" id="UP001152747">
    <property type="component" value="Unassembled WGS sequence"/>
</dbReference>
<evidence type="ECO:0000313" key="11">
    <source>
        <dbReference type="EMBL" id="CAI5445041.1"/>
    </source>
</evidence>
<keyword evidence="8 10" id="KW-0333">Golgi apparatus</keyword>
<evidence type="ECO:0000256" key="1">
    <source>
        <dbReference type="ARBA" id="ARBA00004323"/>
    </source>
</evidence>
<evidence type="ECO:0000256" key="10">
    <source>
        <dbReference type="RuleBase" id="RU363063"/>
    </source>
</evidence>
<dbReference type="Gene3D" id="3.90.550.50">
    <property type="match status" value="1"/>
</dbReference>
<keyword evidence="7 10" id="KW-1133">Transmembrane helix</keyword>
<dbReference type="Pfam" id="PF01762">
    <property type="entry name" value="Galactosyl_T"/>
    <property type="match status" value="1"/>
</dbReference>
<evidence type="ECO:0000256" key="6">
    <source>
        <dbReference type="ARBA" id="ARBA00022968"/>
    </source>
</evidence>
<dbReference type="AlphaFoldDB" id="A0A9P1IJ40"/>
<evidence type="ECO:0000256" key="7">
    <source>
        <dbReference type="ARBA" id="ARBA00022989"/>
    </source>
</evidence>
<dbReference type="GO" id="GO:0016758">
    <property type="term" value="F:hexosyltransferase activity"/>
    <property type="evidence" value="ECO:0007669"/>
    <property type="project" value="InterPro"/>
</dbReference>
<dbReference type="InterPro" id="IPR002659">
    <property type="entry name" value="Glyco_trans_31"/>
</dbReference>
<evidence type="ECO:0000256" key="3">
    <source>
        <dbReference type="ARBA" id="ARBA00022676"/>
    </source>
</evidence>
<evidence type="ECO:0000256" key="5">
    <source>
        <dbReference type="ARBA" id="ARBA00022692"/>
    </source>
</evidence>
<evidence type="ECO:0000256" key="9">
    <source>
        <dbReference type="ARBA" id="ARBA00023136"/>
    </source>
</evidence>
<organism evidence="11 12">
    <name type="scientific">Caenorhabditis angaria</name>
    <dbReference type="NCBI Taxonomy" id="860376"/>
    <lineage>
        <taxon>Eukaryota</taxon>
        <taxon>Metazoa</taxon>
        <taxon>Ecdysozoa</taxon>
        <taxon>Nematoda</taxon>
        <taxon>Chromadorea</taxon>
        <taxon>Rhabditida</taxon>
        <taxon>Rhabditina</taxon>
        <taxon>Rhabditomorpha</taxon>
        <taxon>Rhabditoidea</taxon>
        <taxon>Rhabditidae</taxon>
        <taxon>Peloderinae</taxon>
        <taxon>Caenorhabditis</taxon>
    </lineage>
</organism>
<comment type="caution">
    <text evidence="11">The sequence shown here is derived from an EMBL/GenBank/DDBJ whole genome shotgun (WGS) entry which is preliminary data.</text>
</comment>
<evidence type="ECO:0000256" key="8">
    <source>
        <dbReference type="ARBA" id="ARBA00023034"/>
    </source>
</evidence>